<reference evidence="1" key="1">
    <citation type="submission" date="2023-04" db="EMBL/GenBank/DDBJ databases">
        <title>Draft Genome sequencing of Naganishia species isolated from polar environments using Oxford Nanopore Technology.</title>
        <authorList>
            <person name="Leo P."/>
            <person name="Venkateswaran K."/>
        </authorList>
    </citation>
    <scope>NUCLEOTIDE SEQUENCE</scope>
    <source>
        <strain evidence="1">MNA-CCFEE 5262</strain>
    </source>
</reference>
<accession>A0ACC2UY27</accession>
<dbReference type="EMBL" id="JASBWS010000202">
    <property type="protein sequence ID" value="KAJ9091391.1"/>
    <property type="molecule type" value="Genomic_DNA"/>
</dbReference>
<comment type="caution">
    <text evidence="1">The sequence shown here is derived from an EMBL/GenBank/DDBJ whole genome shotgun (WGS) entry which is preliminary data.</text>
</comment>
<sequence length="263" mass="29459">MSDTASGKSLSEEVIELGYESDPEDLEGLVEKIKREYLDTLDLDKLLAEHLVLRWQVEDFYKSQVDDRDNALRREETDYVEEKIARLKAALQKAREDTKKHLEFGPEDSGGPTKKIDPQHSNAYNIDKLLAEHLVLRREIEDFYTCQMMKYGSGADTGKETDIVEEKIARWRVALREAREVNEKHLKDISLLNRWKTLAKMQKSAREPALSAASIEGSNRSPAEACDTESEPHTGLTGSTASQHPGAETISVGASSGQTQPAS</sequence>
<gene>
    <name evidence="1" type="ORF">QFC20_007639</name>
</gene>
<name>A0ACC2UY27_9TREE</name>
<proteinExistence type="predicted"/>
<evidence type="ECO:0000313" key="2">
    <source>
        <dbReference type="Proteomes" id="UP001230649"/>
    </source>
</evidence>
<organism evidence="1 2">
    <name type="scientific">Naganishia adeliensis</name>
    <dbReference type="NCBI Taxonomy" id="92952"/>
    <lineage>
        <taxon>Eukaryota</taxon>
        <taxon>Fungi</taxon>
        <taxon>Dikarya</taxon>
        <taxon>Basidiomycota</taxon>
        <taxon>Agaricomycotina</taxon>
        <taxon>Tremellomycetes</taxon>
        <taxon>Filobasidiales</taxon>
        <taxon>Filobasidiaceae</taxon>
        <taxon>Naganishia</taxon>
    </lineage>
</organism>
<keyword evidence="2" id="KW-1185">Reference proteome</keyword>
<dbReference type="Proteomes" id="UP001230649">
    <property type="component" value="Unassembled WGS sequence"/>
</dbReference>
<evidence type="ECO:0000313" key="1">
    <source>
        <dbReference type="EMBL" id="KAJ9091391.1"/>
    </source>
</evidence>
<protein>
    <submittedName>
        <fullName evidence="1">Uncharacterized protein</fullName>
    </submittedName>
</protein>